<evidence type="ECO:0000313" key="2">
    <source>
        <dbReference type="EMBL" id="CAI8003929.1"/>
    </source>
</evidence>
<dbReference type="EMBL" id="CASHTH010000546">
    <property type="protein sequence ID" value="CAI8003929.1"/>
    <property type="molecule type" value="Genomic_DNA"/>
</dbReference>
<feature type="region of interest" description="Disordered" evidence="1">
    <location>
        <begin position="16"/>
        <end position="59"/>
    </location>
</feature>
<evidence type="ECO:0000313" key="3">
    <source>
        <dbReference type="Proteomes" id="UP001174909"/>
    </source>
</evidence>
<organism evidence="2 3">
    <name type="scientific">Geodia barretti</name>
    <name type="common">Barrett's horny sponge</name>
    <dbReference type="NCBI Taxonomy" id="519541"/>
    <lineage>
        <taxon>Eukaryota</taxon>
        <taxon>Metazoa</taxon>
        <taxon>Porifera</taxon>
        <taxon>Demospongiae</taxon>
        <taxon>Heteroscleromorpha</taxon>
        <taxon>Tetractinellida</taxon>
        <taxon>Astrophorina</taxon>
        <taxon>Geodiidae</taxon>
        <taxon>Geodia</taxon>
    </lineage>
</organism>
<sequence length="150" mass="18058">MMCLCTVHLEDQREGRWEGERERERGEEGEGRRERREERELPMYRGQRSMANSRPSQRGRIWTETQRSHSFLHRLAFMSHCSHHVHTYMYNVCKQLMYITLKCCGFETHQGQLFFQSKTVVLAFAFICDLFAVTRTTHYCLTYRLIVLDR</sequence>
<keyword evidence="3" id="KW-1185">Reference proteome</keyword>
<protein>
    <submittedName>
        <fullName evidence="2">Uncharacterized protein</fullName>
    </submittedName>
</protein>
<reference evidence="2" key="1">
    <citation type="submission" date="2023-03" db="EMBL/GenBank/DDBJ databases">
        <authorList>
            <person name="Steffen K."/>
            <person name="Cardenas P."/>
        </authorList>
    </citation>
    <scope>NUCLEOTIDE SEQUENCE</scope>
</reference>
<gene>
    <name evidence="2" type="ORF">GBAR_LOCUS3799</name>
</gene>
<dbReference type="AlphaFoldDB" id="A0AA35R6A2"/>
<comment type="caution">
    <text evidence="2">The sequence shown here is derived from an EMBL/GenBank/DDBJ whole genome shotgun (WGS) entry which is preliminary data.</text>
</comment>
<proteinExistence type="predicted"/>
<dbReference type="Proteomes" id="UP001174909">
    <property type="component" value="Unassembled WGS sequence"/>
</dbReference>
<evidence type="ECO:0000256" key="1">
    <source>
        <dbReference type="SAM" id="MobiDB-lite"/>
    </source>
</evidence>
<name>A0AA35R6A2_GEOBA</name>
<accession>A0AA35R6A2</accession>
<feature type="compositionally biased region" description="Basic and acidic residues" evidence="1">
    <location>
        <begin position="16"/>
        <end position="42"/>
    </location>
</feature>